<evidence type="ECO:0000313" key="2">
    <source>
        <dbReference type="Proteomes" id="UP001176960"/>
    </source>
</evidence>
<reference evidence="1" key="1">
    <citation type="submission" date="2023-03" db="EMBL/GenBank/DDBJ databases">
        <authorList>
            <person name="Cleenwerck I."/>
        </authorList>
    </citation>
    <scope>NUCLEOTIDE SEQUENCE</scope>
    <source>
        <strain evidence="1">LMG 32879</strain>
    </source>
</reference>
<name>A0AA35Y1R9_9PROT</name>
<gene>
    <name evidence="1" type="ORF">LMG32879_001728</name>
</gene>
<organism evidence="1 2">
    <name type="scientific">Brytella acorum</name>
    <dbReference type="NCBI Taxonomy" id="2959299"/>
    <lineage>
        <taxon>Bacteria</taxon>
        <taxon>Pseudomonadati</taxon>
        <taxon>Pseudomonadota</taxon>
        <taxon>Alphaproteobacteria</taxon>
        <taxon>Acetobacterales</taxon>
        <taxon>Acetobacteraceae</taxon>
        <taxon>Brytella</taxon>
    </lineage>
</organism>
<dbReference type="Proteomes" id="UP001176960">
    <property type="component" value="Unassembled WGS sequence"/>
</dbReference>
<accession>A0AA35Y1R9</accession>
<comment type="caution">
    <text evidence="1">The sequence shown here is derived from an EMBL/GenBank/DDBJ whole genome shotgun (WGS) entry which is preliminary data.</text>
</comment>
<dbReference type="EMBL" id="CATKSH010000009">
    <property type="protein sequence ID" value="CAI9120888.1"/>
    <property type="molecule type" value="Genomic_DNA"/>
</dbReference>
<dbReference type="InterPro" id="IPR027405">
    <property type="entry name" value="YidB-like"/>
</dbReference>
<dbReference type="InterPro" id="IPR045372">
    <property type="entry name" value="YidB"/>
</dbReference>
<protein>
    <submittedName>
        <fullName evidence="1">YidB family protein</fullName>
    </submittedName>
</protein>
<dbReference type="AlphaFoldDB" id="A0AA35Y1R9"/>
<evidence type="ECO:0000313" key="1">
    <source>
        <dbReference type="EMBL" id="CAI9120888.1"/>
    </source>
</evidence>
<sequence>MSGFFGNLIGQALGALGSEGQQKLGASFQEFLSGGGLQTLLAQAKSAGLDDKIRSWIGTGENLPISADQVRSLLSDAQVQALVARTGLPAAVVLPAIAELLPHAVDQHTPDGQVPTTTA</sequence>
<proteinExistence type="predicted"/>
<dbReference type="Pfam" id="PF20159">
    <property type="entry name" value="YidB"/>
    <property type="match status" value="1"/>
</dbReference>
<dbReference type="Gene3D" id="1.10.10.690">
    <property type="entry name" value="YidB-like"/>
    <property type="match status" value="1"/>
</dbReference>
<dbReference type="SUPFAM" id="SSF140804">
    <property type="entry name" value="YidB-like"/>
    <property type="match status" value="1"/>
</dbReference>
<keyword evidence="2" id="KW-1185">Reference proteome</keyword>